<gene>
    <name evidence="3" type="ORF">EI983_11120</name>
</gene>
<reference evidence="4" key="1">
    <citation type="submission" date="2018-12" db="EMBL/GenBank/DDBJ databases">
        <title>Complete genome sequence of Roseovarius sp. MME-070.</title>
        <authorList>
            <person name="Nam Y.-D."/>
            <person name="Kang J."/>
            <person name="Chung W.-H."/>
            <person name="Park Y.S."/>
        </authorList>
    </citation>
    <scope>NUCLEOTIDE SEQUENCE [LARGE SCALE GENOMIC DNA]</scope>
    <source>
        <strain evidence="4">MME-070</strain>
    </source>
</reference>
<proteinExistence type="predicted"/>
<dbReference type="Proteomes" id="UP000428330">
    <property type="component" value="Chromosome"/>
</dbReference>
<evidence type="ECO:0000256" key="2">
    <source>
        <dbReference type="SAM" id="Phobius"/>
    </source>
</evidence>
<keyword evidence="4" id="KW-1185">Reference proteome</keyword>
<organism evidence="3 4">
    <name type="scientific">Roseovarius faecimaris</name>
    <dbReference type="NCBI Taxonomy" id="2494550"/>
    <lineage>
        <taxon>Bacteria</taxon>
        <taxon>Pseudomonadati</taxon>
        <taxon>Pseudomonadota</taxon>
        <taxon>Alphaproteobacteria</taxon>
        <taxon>Rhodobacterales</taxon>
        <taxon>Roseobacteraceae</taxon>
        <taxon>Roseovarius</taxon>
    </lineage>
</organism>
<name>A0A6I6INU0_9RHOB</name>
<dbReference type="OrthoDB" id="7889174at2"/>
<keyword evidence="2" id="KW-1133">Transmembrane helix</keyword>
<protein>
    <submittedName>
        <fullName evidence="3">Uncharacterized protein</fullName>
    </submittedName>
</protein>
<dbReference type="EMBL" id="CP034348">
    <property type="protein sequence ID" value="QGX98790.1"/>
    <property type="molecule type" value="Genomic_DNA"/>
</dbReference>
<feature type="region of interest" description="Disordered" evidence="1">
    <location>
        <begin position="53"/>
        <end position="78"/>
    </location>
</feature>
<sequence>MSDFHQSRSYPPNHLAGSGSGSGLFWVLAAIAGLGLLVLIGAFGNMATTVPHPGGAGAEPVAVPDENAALPQTGTLVD</sequence>
<feature type="transmembrane region" description="Helical" evidence="2">
    <location>
        <begin position="23"/>
        <end position="43"/>
    </location>
</feature>
<accession>A0A6I6INU0</accession>
<keyword evidence="2" id="KW-0472">Membrane</keyword>
<dbReference type="AlphaFoldDB" id="A0A6I6INU0"/>
<dbReference type="KEGG" id="rom:EI983_11120"/>
<keyword evidence="2" id="KW-0812">Transmembrane</keyword>
<evidence type="ECO:0000313" key="3">
    <source>
        <dbReference type="EMBL" id="QGX98790.1"/>
    </source>
</evidence>
<dbReference type="RefSeq" id="WP_157707474.1">
    <property type="nucleotide sequence ID" value="NZ_CP034348.1"/>
</dbReference>
<evidence type="ECO:0000256" key="1">
    <source>
        <dbReference type="SAM" id="MobiDB-lite"/>
    </source>
</evidence>
<evidence type="ECO:0000313" key="4">
    <source>
        <dbReference type="Proteomes" id="UP000428330"/>
    </source>
</evidence>